<dbReference type="VEuPathDB" id="MicrosporidiaDB:NEQG_01508"/>
<dbReference type="Proteomes" id="UP000002872">
    <property type="component" value="Unassembled WGS sequence"/>
</dbReference>
<evidence type="ECO:0000313" key="1">
    <source>
        <dbReference type="EMBL" id="EIJ88064.1"/>
    </source>
</evidence>
<reference evidence="1" key="1">
    <citation type="submission" date="2011-01" db="EMBL/GenBank/DDBJ databases">
        <title>The Genome Sequence of Nematocida parisii strain ERTm3.</title>
        <authorList>
            <consortium name="The Broad Institute Genome Sequencing Platform"/>
            <consortium name="The Broad Institute Genome Sequencing Center for Infectious Disease"/>
            <person name="Cuomo C."/>
            <person name="Troemel E."/>
            <person name="Young S.K."/>
            <person name="Zeng Q."/>
            <person name="Gargeya S."/>
            <person name="Fitzgerald M."/>
            <person name="Haas B."/>
            <person name="Abouelleil A."/>
            <person name="Alvarado L."/>
            <person name="Arachchi H.M."/>
            <person name="Berlin A."/>
            <person name="Chapman S.B."/>
            <person name="Gearin G."/>
            <person name="Goldberg J."/>
            <person name="Griggs A."/>
            <person name="Gujja S."/>
            <person name="Hansen M."/>
            <person name="Heiman D."/>
            <person name="Howarth C."/>
            <person name="Larimer J."/>
            <person name="Lui A."/>
            <person name="MacDonald P.J.P."/>
            <person name="McCowen C."/>
            <person name="Montmayeur A."/>
            <person name="Murphy C."/>
            <person name="Neiman D."/>
            <person name="Pearson M."/>
            <person name="Priest M."/>
            <person name="Roberts A."/>
            <person name="Saif S."/>
            <person name="Shea T."/>
            <person name="Sisk P."/>
            <person name="Stolte C."/>
            <person name="Sykes S."/>
            <person name="Wortman J."/>
            <person name="Nusbaum C."/>
            <person name="Birren B."/>
        </authorList>
    </citation>
    <scope>NUCLEOTIDE SEQUENCE</scope>
    <source>
        <strain evidence="1">ERTm3</strain>
    </source>
</reference>
<organism evidence="1 2">
    <name type="scientific">Nematocida parisii (strain ERTm3)</name>
    <name type="common">Nematode killer fungus</name>
    <dbReference type="NCBI Taxonomy" id="935791"/>
    <lineage>
        <taxon>Eukaryota</taxon>
        <taxon>Fungi</taxon>
        <taxon>Fungi incertae sedis</taxon>
        <taxon>Microsporidia</taxon>
        <taxon>Nematocida</taxon>
    </lineage>
</organism>
<feature type="non-terminal residue" evidence="1">
    <location>
        <position position="394"/>
    </location>
</feature>
<sequence length="394" mass="45093">MFRFDLPHLYRRLTEITIKRIITNRVNNWLEGKITRRLTTDQITFDIIRGIVIIEGLGLNRGYVSSIIGVKVAEARIDRIIFMSNWYNTDLFTDVKISGVEIAVGGVECICKISDRCYACRKTSTPENKGIIMRVLNSVLGSIAERVTARMKVKLEKVKVSVRLETLLSVEIKQMDLIKENEKYKVKLEKENISISGIKTASITIEVTTKDDILSIQVSSSTINIYSREVSVSDLVQLVSIIKYAMGEDKENIKYENNSRVGTTKKTEKYIEKSPVVKIDISTDLRVCDIKEIDQCVLSCKNLKIGVYEKGVIRVFGTFLIRESTTEIITCKRVNILLNDSSDFGVFGRKVRIYIKSINLNIHERIIMGLFNLYKKLFNLYGKEEEKKEEKSEL</sequence>
<name>I3EFR7_NEMP3</name>
<protein>
    <submittedName>
        <fullName evidence="1">Uncharacterized protein</fullName>
    </submittedName>
</protein>
<evidence type="ECO:0000313" key="2">
    <source>
        <dbReference type="Proteomes" id="UP000002872"/>
    </source>
</evidence>
<proteinExistence type="predicted"/>
<dbReference type="EMBL" id="GL870879">
    <property type="protein sequence ID" value="EIJ88064.1"/>
    <property type="molecule type" value="Genomic_DNA"/>
</dbReference>
<gene>
    <name evidence="1" type="ORF">NEQG_01508</name>
</gene>
<dbReference type="AlphaFoldDB" id="I3EFR7"/>
<keyword evidence="2" id="KW-1185">Reference proteome</keyword>
<dbReference type="HOGENOM" id="CLU_701253_0_0_1"/>
<dbReference type="InParanoid" id="I3EFR7"/>
<accession>I3EFR7</accession>